<sequence>MNHRQNKYSIRKMSFGASSILIGALLFLDIGIAQAAEGTNTQGMNKQHKLI</sequence>
<gene>
    <name evidence="3" type="ORF">BU057_15525</name>
</gene>
<evidence type="ECO:0000313" key="4">
    <source>
        <dbReference type="Proteomes" id="UP000240859"/>
    </source>
</evidence>
<accession>A0ABX5IJ74</accession>
<dbReference type="InterPro" id="IPR005877">
    <property type="entry name" value="YSIRK_signal_dom"/>
</dbReference>
<dbReference type="EMBL" id="PZFR01000512">
    <property type="protein sequence ID" value="PTI57019.1"/>
    <property type="molecule type" value="Genomic_DNA"/>
</dbReference>
<feature type="non-terminal residue" evidence="3">
    <location>
        <position position="51"/>
    </location>
</feature>
<evidence type="ECO:0000256" key="1">
    <source>
        <dbReference type="ARBA" id="ARBA00022729"/>
    </source>
</evidence>
<dbReference type="RefSeq" id="WP_142401419.1">
    <property type="nucleotide sequence ID" value="NZ_PZFR01000512.1"/>
</dbReference>
<dbReference type="NCBIfam" id="TIGR01168">
    <property type="entry name" value="YSIRK_signal"/>
    <property type="match status" value="1"/>
</dbReference>
<keyword evidence="1" id="KW-0732">Signal</keyword>
<evidence type="ECO:0000313" key="3">
    <source>
        <dbReference type="EMBL" id="PTI57019.1"/>
    </source>
</evidence>
<dbReference type="Proteomes" id="UP000240859">
    <property type="component" value="Unassembled WGS sequence"/>
</dbReference>
<proteinExistence type="predicted"/>
<evidence type="ECO:0000259" key="2">
    <source>
        <dbReference type="Pfam" id="PF04650"/>
    </source>
</evidence>
<dbReference type="Pfam" id="PF04650">
    <property type="entry name" value="YSIRK_signal"/>
    <property type="match status" value="1"/>
</dbReference>
<organism evidence="3 4">
    <name type="scientific">Staphylococcus succinus</name>
    <dbReference type="NCBI Taxonomy" id="61015"/>
    <lineage>
        <taxon>Bacteria</taxon>
        <taxon>Bacillati</taxon>
        <taxon>Bacillota</taxon>
        <taxon>Bacilli</taxon>
        <taxon>Bacillales</taxon>
        <taxon>Staphylococcaceae</taxon>
        <taxon>Staphylococcus</taxon>
    </lineage>
</organism>
<comment type="caution">
    <text evidence="3">The sequence shown here is derived from an EMBL/GenBank/DDBJ whole genome shotgun (WGS) entry which is preliminary data.</text>
</comment>
<name>A0ABX5IJ74_9STAP</name>
<keyword evidence="4" id="KW-1185">Reference proteome</keyword>
<reference evidence="3 4" key="1">
    <citation type="journal article" date="2016" name="Front. Microbiol.">
        <title>Comprehensive Phylogenetic Analysis of Bovine Non-aureus Staphylococci Species Based on Whole-Genome Sequencing.</title>
        <authorList>
            <person name="Naushad S."/>
            <person name="Barkema H.W."/>
            <person name="Luby C."/>
            <person name="Condas L.A."/>
            <person name="Nobrega D.B."/>
            <person name="Carson D.A."/>
            <person name="De Buck J."/>
        </authorList>
    </citation>
    <scope>NUCLEOTIDE SEQUENCE [LARGE SCALE GENOMIC DNA]</scope>
    <source>
        <strain evidence="3 4">SNUC 1084</strain>
    </source>
</reference>
<protein>
    <recommendedName>
        <fullName evidence="2">YSIRK Gram-positive signal peptide domain-containing protein</fullName>
    </recommendedName>
</protein>
<feature type="domain" description="YSIRK Gram-positive signal peptide" evidence="2">
    <location>
        <begin position="4"/>
        <end position="28"/>
    </location>
</feature>